<feature type="non-terminal residue" evidence="4">
    <location>
        <position position="439"/>
    </location>
</feature>
<dbReference type="Proteomes" id="UP000192247">
    <property type="component" value="Unassembled WGS sequence"/>
</dbReference>
<dbReference type="OrthoDB" id="1668162at2759"/>
<gene>
    <name evidence="4" type="ORF">BIW11_05448</name>
</gene>
<dbReference type="STRING" id="418985.A0A1V9Y2N0"/>
<dbReference type="GO" id="GO:0016477">
    <property type="term" value="P:cell migration"/>
    <property type="evidence" value="ECO:0007669"/>
    <property type="project" value="TreeGrafter"/>
</dbReference>
<evidence type="ECO:0000313" key="5">
    <source>
        <dbReference type="Proteomes" id="UP000192247"/>
    </source>
</evidence>
<dbReference type="SUPFAM" id="SSF101447">
    <property type="entry name" value="Formin homology 2 domain (FH2 domain)"/>
    <property type="match status" value="1"/>
</dbReference>
<dbReference type="InterPro" id="IPR015425">
    <property type="entry name" value="FH2_Formin"/>
</dbReference>
<feature type="compositionally biased region" description="Pro residues" evidence="2">
    <location>
        <begin position="28"/>
        <end position="37"/>
    </location>
</feature>
<dbReference type="InterPro" id="IPR043592">
    <property type="entry name" value="FMNL_animal"/>
</dbReference>
<dbReference type="PROSITE" id="PS51444">
    <property type="entry name" value="FH2"/>
    <property type="match status" value="1"/>
</dbReference>
<dbReference type="Gene3D" id="1.20.58.2220">
    <property type="entry name" value="Formin, FH2 domain"/>
    <property type="match status" value="1"/>
</dbReference>
<keyword evidence="5" id="KW-1185">Reference proteome</keyword>
<dbReference type="GO" id="GO:0005829">
    <property type="term" value="C:cytosol"/>
    <property type="evidence" value="ECO:0007669"/>
    <property type="project" value="TreeGrafter"/>
</dbReference>
<evidence type="ECO:0000256" key="1">
    <source>
        <dbReference type="ARBA" id="ARBA00023449"/>
    </source>
</evidence>
<evidence type="ECO:0000259" key="3">
    <source>
        <dbReference type="PROSITE" id="PS51444"/>
    </source>
</evidence>
<comment type="similarity">
    <text evidence="1">Belongs to the formin homology family.</text>
</comment>
<organism evidence="4 5">
    <name type="scientific">Tropilaelaps mercedesae</name>
    <dbReference type="NCBI Taxonomy" id="418985"/>
    <lineage>
        <taxon>Eukaryota</taxon>
        <taxon>Metazoa</taxon>
        <taxon>Ecdysozoa</taxon>
        <taxon>Arthropoda</taxon>
        <taxon>Chelicerata</taxon>
        <taxon>Arachnida</taxon>
        <taxon>Acari</taxon>
        <taxon>Parasitiformes</taxon>
        <taxon>Mesostigmata</taxon>
        <taxon>Gamasina</taxon>
        <taxon>Dermanyssoidea</taxon>
        <taxon>Laelapidae</taxon>
        <taxon>Tropilaelaps</taxon>
    </lineage>
</organism>
<dbReference type="GO" id="GO:0030866">
    <property type="term" value="P:cortical actin cytoskeleton organization"/>
    <property type="evidence" value="ECO:0007669"/>
    <property type="project" value="TreeGrafter"/>
</dbReference>
<name>A0A1V9Y2N0_9ACAR</name>
<feature type="region of interest" description="Disordered" evidence="2">
    <location>
        <begin position="118"/>
        <end position="137"/>
    </location>
</feature>
<dbReference type="PANTHER" id="PTHR45857:SF4">
    <property type="entry name" value="FORMIN-LIKE PROTEIN"/>
    <property type="match status" value="1"/>
</dbReference>
<evidence type="ECO:0000313" key="4">
    <source>
        <dbReference type="EMBL" id="OQR79848.1"/>
    </source>
</evidence>
<reference evidence="4 5" key="1">
    <citation type="journal article" date="2017" name="Gigascience">
        <title>Draft genome of the honey bee ectoparasitic mite, Tropilaelaps mercedesae, is shaped by the parasitic life history.</title>
        <authorList>
            <person name="Dong X."/>
            <person name="Armstrong S.D."/>
            <person name="Xia D."/>
            <person name="Makepeace B.L."/>
            <person name="Darby A.C."/>
            <person name="Kadowaki T."/>
        </authorList>
    </citation>
    <scope>NUCLEOTIDE SEQUENCE [LARGE SCALE GENOMIC DNA]</scope>
    <source>
        <strain evidence="4">Wuxi-XJTLU</strain>
    </source>
</reference>
<dbReference type="PANTHER" id="PTHR45857">
    <property type="entry name" value="FORMIN-LIKE PROTEIN"/>
    <property type="match status" value="1"/>
</dbReference>
<feature type="compositionally biased region" description="Pro residues" evidence="2">
    <location>
        <begin position="11"/>
        <end position="21"/>
    </location>
</feature>
<dbReference type="SMART" id="SM00498">
    <property type="entry name" value="FH2"/>
    <property type="match status" value="1"/>
</dbReference>
<sequence length="439" mass="49312">MPPGGAMGVSAPPPPPPPPLPAGGASDIPPPPPPPMMPGGMPLLPGERGPMIAPPPPLPGLMTIRHPKIKTKYKLPTLNWVALRPTEVNGTVFSNLDDEKLYNRLSKLRLDRFEEQFKLGPANGAPGTDKTDRPDDTMKKFRGPEKVSVLDHNRLRNMAICRRKLDLPTDAVVRLVNNLDLKSMSHDQLETLMRMVPNEAESKALKQYEKDHKNVDGLTDEDKFLLQLTKVERLQQKLNIMHYMSTFQETASTISPQVHAVTHAARTIKTSKKVSQMLELILMFGNMMNGAKRGAAYGFKLQSLDVLSDLKSADKKFSLLHFIMEVVKEEFPEMVSIDQELRITEKAAQASLENLLTDQAELEKGMELCRRELTLRKDKDLVLQEFLTQNEEKLRKLVSDIAVAKEAYADCVSFYGESARTVSTNTFFSTLHRFFKNMK</sequence>
<feature type="region of interest" description="Disordered" evidence="2">
    <location>
        <begin position="1"/>
        <end position="54"/>
    </location>
</feature>
<feature type="domain" description="FH2" evidence="3">
    <location>
        <begin position="65"/>
        <end position="439"/>
    </location>
</feature>
<proteinExistence type="inferred from homology"/>
<dbReference type="InParanoid" id="A0A1V9Y2N0"/>
<dbReference type="InterPro" id="IPR042201">
    <property type="entry name" value="FH2_Formin_sf"/>
</dbReference>
<dbReference type="Pfam" id="PF02181">
    <property type="entry name" value="FH2"/>
    <property type="match status" value="1"/>
</dbReference>
<protein>
    <submittedName>
        <fullName evidence="4">Formin protein CG32138-like</fullName>
    </submittedName>
</protein>
<dbReference type="AlphaFoldDB" id="A0A1V9Y2N0"/>
<dbReference type="EMBL" id="MNPL01000609">
    <property type="protein sequence ID" value="OQR79848.1"/>
    <property type="molecule type" value="Genomic_DNA"/>
</dbReference>
<feature type="compositionally biased region" description="Low complexity" evidence="2">
    <location>
        <begin position="38"/>
        <end position="51"/>
    </location>
</feature>
<accession>A0A1V9Y2N0</accession>
<evidence type="ECO:0000256" key="2">
    <source>
        <dbReference type="SAM" id="MobiDB-lite"/>
    </source>
</evidence>
<comment type="caution">
    <text evidence="4">The sequence shown here is derived from an EMBL/GenBank/DDBJ whole genome shotgun (WGS) entry which is preliminary data.</text>
</comment>
<dbReference type="GO" id="GO:0008360">
    <property type="term" value="P:regulation of cell shape"/>
    <property type="evidence" value="ECO:0007669"/>
    <property type="project" value="TreeGrafter"/>
</dbReference>
<dbReference type="GO" id="GO:0051015">
    <property type="term" value="F:actin filament binding"/>
    <property type="evidence" value="ECO:0007669"/>
    <property type="project" value="TreeGrafter"/>
</dbReference>